<dbReference type="InterPro" id="IPR015943">
    <property type="entry name" value="WD40/YVTN_repeat-like_dom_sf"/>
</dbReference>
<dbReference type="SUPFAM" id="SSF50998">
    <property type="entry name" value="Quinoprotein alcohol dehydrogenase-like"/>
    <property type="match status" value="1"/>
</dbReference>
<dbReference type="InterPro" id="IPR020472">
    <property type="entry name" value="WD40_PAC1"/>
</dbReference>
<dbReference type="RefSeq" id="WP_345695445.1">
    <property type="nucleotide sequence ID" value="NZ_BAABIS010000001.1"/>
</dbReference>
<feature type="repeat" description="WD" evidence="3">
    <location>
        <begin position="294"/>
        <end position="337"/>
    </location>
</feature>
<dbReference type="EMBL" id="BAABIS010000001">
    <property type="protein sequence ID" value="GAA4836363.1"/>
    <property type="molecule type" value="Genomic_DNA"/>
</dbReference>
<dbReference type="PROSITE" id="PS00678">
    <property type="entry name" value="WD_REPEATS_1"/>
    <property type="match status" value="2"/>
</dbReference>
<dbReference type="SUPFAM" id="SSF63829">
    <property type="entry name" value="Calcium-dependent phosphotriesterase"/>
    <property type="match status" value="1"/>
</dbReference>
<evidence type="ECO:0000256" key="1">
    <source>
        <dbReference type="ARBA" id="ARBA00022574"/>
    </source>
</evidence>
<name>A0ABP9DFQ9_9ACTN</name>
<dbReference type="PANTHER" id="PTHR19848:SF8">
    <property type="entry name" value="F-BOX AND WD REPEAT DOMAIN CONTAINING 7"/>
    <property type="match status" value="1"/>
</dbReference>
<proteinExistence type="predicted"/>
<evidence type="ECO:0000259" key="4">
    <source>
        <dbReference type="Pfam" id="PF13360"/>
    </source>
</evidence>
<dbReference type="Pfam" id="PF00400">
    <property type="entry name" value="WD40"/>
    <property type="match status" value="2"/>
</dbReference>
<keyword evidence="2" id="KW-0677">Repeat</keyword>
<dbReference type="PROSITE" id="PS50082">
    <property type="entry name" value="WD_REPEATS_2"/>
    <property type="match status" value="4"/>
</dbReference>
<dbReference type="InterPro" id="IPR001680">
    <property type="entry name" value="WD40_rpt"/>
</dbReference>
<dbReference type="Pfam" id="PF13360">
    <property type="entry name" value="PQQ_2"/>
    <property type="match status" value="1"/>
</dbReference>
<evidence type="ECO:0000256" key="3">
    <source>
        <dbReference type="PROSITE-ProRule" id="PRU00221"/>
    </source>
</evidence>
<feature type="repeat" description="WD" evidence="3">
    <location>
        <begin position="338"/>
        <end position="381"/>
    </location>
</feature>
<gene>
    <name evidence="5" type="ORF">GCM10023235_09070</name>
</gene>
<dbReference type="Proteomes" id="UP001501752">
    <property type="component" value="Unassembled WGS sequence"/>
</dbReference>
<feature type="repeat" description="WD" evidence="3">
    <location>
        <begin position="270"/>
        <end position="293"/>
    </location>
</feature>
<accession>A0ABP9DFQ9</accession>
<dbReference type="PANTHER" id="PTHR19848">
    <property type="entry name" value="WD40 REPEAT PROTEIN"/>
    <property type="match status" value="1"/>
</dbReference>
<dbReference type="InterPro" id="IPR002372">
    <property type="entry name" value="PQQ_rpt_dom"/>
</dbReference>
<dbReference type="InterPro" id="IPR011047">
    <property type="entry name" value="Quinoprotein_ADH-like_sf"/>
</dbReference>
<dbReference type="PRINTS" id="PR00320">
    <property type="entry name" value="GPROTEINBRPT"/>
</dbReference>
<evidence type="ECO:0000313" key="6">
    <source>
        <dbReference type="Proteomes" id="UP001501752"/>
    </source>
</evidence>
<evidence type="ECO:0000256" key="2">
    <source>
        <dbReference type="ARBA" id="ARBA00022737"/>
    </source>
</evidence>
<feature type="domain" description="Pyrrolo-quinoline quinone repeat" evidence="4">
    <location>
        <begin position="386"/>
        <end position="552"/>
    </location>
</feature>
<evidence type="ECO:0000313" key="5">
    <source>
        <dbReference type="EMBL" id="GAA4836363.1"/>
    </source>
</evidence>
<keyword evidence="1 3" id="KW-0853">WD repeat</keyword>
<comment type="caution">
    <text evidence="5">The sequence shown here is derived from an EMBL/GenBank/DDBJ whole genome shotgun (WGS) entry which is preliminary data.</text>
</comment>
<organism evidence="5 6">
    <name type="scientific">Kitasatospora terrestris</name>
    <dbReference type="NCBI Taxonomy" id="258051"/>
    <lineage>
        <taxon>Bacteria</taxon>
        <taxon>Bacillati</taxon>
        <taxon>Actinomycetota</taxon>
        <taxon>Actinomycetes</taxon>
        <taxon>Kitasatosporales</taxon>
        <taxon>Streptomycetaceae</taxon>
        <taxon>Kitasatospora</taxon>
    </lineage>
</organism>
<dbReference type="Gene3D" id="2.130.10.10">
    <property type="entry name" value="YVTN repeat-like/Quinoprotein amine dehydrogenase"/>
    <property type="match status" value="4"/>
</dbReference>
<sequence length="714" mass="70803">MADGIRLESGGRGELLIAVDGTFRAVGADGAERTGRVDAALVRRVLGGLEDAPSPVEDPTAARRLTVVGQPGRPGRQWTDGTAAPVPAAAAVLDALLDQVFAEPGAPVALGSALALAAPVARGARTAAAVGAVGGRAAYALVNEDGSFGLTALDDDEALGGSDADAGLLPTAVALGAAAGRSLFAVGGADGSVQVWDAVTGQVAHGTTGGEGAQAVAAAVIGDVPVAFSAGQSGDLRAMRADNGRVLGALPTGGNGATVLRAAHCAGLDLLAAAGADGAVRVWNTADGEQLHLLVGHRGEVRALAVLSVADQAVLASAGQDRRIRLWDLATGQPVAELDGHTGTVTGLAFLEVDGRPVLASCALDGTVRTWDVYDGRPLRGWPAGEWLTALAVDGARLLVGDERGGITAWDAATGAALQTPPLGRTGTPVTALSRGELLGRAVLVAGFGDGTVLCWDALTATRLVEVPADGGPVNSLDVTADGPDGPLLVCGTAAGAVRAHVLRDGTPYPLPTPHAGPVAGLAFTAEEPPLLVSAGRDGVVAVRDAATGEPRLRFATGYPGTSALAVTRAGGQQILATVGADLTVRLWHGGSGRPGPVCAGLALPAEVLTFGRLGGRPVVIAGAADGTVLAWSVEDGSRIAELTGGGAAVRSLVARELDGEALLAAGDTAGTLRLWHLASGSLLNEAALEGAPLAIELDEAGVRIVTPGGAVSL</sequence>
<protein>
    <recommendedName>
        <fullName evidence="4">Pyrrolo-quinoline quinone repeat domain-containing protein</fullName>
    </recommendedName>
</protein>
<reference evidence="6" key="1">
    <citation type="journal article" date="2019" name="Int. J. Syst. Evol. Microbiol.">
        <title>The Global Catalogue of Microorganisms (GCM) 10K type strain sequencing project: providing services to taxonomists for standard genome sequencing and annotation.</title>
        <authorList>
            <consortium name="The Broad Institute Genomics Platform"/>
            <consortium name="The Broad Institute Genome Sequencing Center for Infectious Disease"/>
            <person name="Wu L."/>
            <person name="Ma J."/>
        </authorList>
    </citation>
    <scope>NUCLEOTIDE SEQUENCE [LARGE SCALE GENOMIC DNA]</scope>
    <source>
        <strain evidence="6">JCM 13006</strain>
    </source>
</reference>
<dbReference type="SMART" id="SM00320">
    <property type="entry name" value="WD40"/>
    <property type="match status" value="9"/>
</dbReference>
<dbReference type="InterPro" id="IPR019775">
    <property type="entry name" value="WD40_repeat_CS"/>
</dbReference>
<dbReference type="PROSITE" id="PS50294">
    <property type="entry name" value="WD_REPEATS_REGION"/>
    <property type="match status" value="2"/>
</dbReference>
<feature type="repeat" description="WD" evidence="3">
    <location>
        <begin position="182"/>
        <end position="206"/>
    </location>
</feature>
<keyword evidence="6" id="KW-1185">Reference proteome</keyword>